<accession>A0A918Z1F3</accession>
<reference evidence="1" key="1">
    <citation type="journal article" date="2014" name="Int. J. Syst. Evol. Microbiol.">
        <title>Complete genome sequence of Corynebacterium casei LMG S-19264T (=DSM 44701T), isolated from a smear-ripened cheese.</title>
        <authorList>
            <consortium name="US DOE Joint Genome Institute (JGI-PGF)"/>
            <person name="Walter F."/>
            <person name="Albersmeier A."/>
            <person name="Kalinowski J."/>
            <person name="Ruckert C."/>
        </authorList>
    </citation>
    <scope>NUCLEOTIDE SEQUENCE</scope>
    <source>
        <strain evidence="1">CGMCC 4.7403</strain>
    </source>
</reference>
<dbReference type="Proteomes" id="UP000603227">
    <property type="component" value="Unassembled WGS sequence"/>
</dbReference>
<dbReference type="RefSeq" id="WP_189784786.1">
    <property type="nucleotide sequence ID" value="NZ_BNAT01000019.1"/>
</dbReference>
<organism evidence="1 2">
    <name type="scientific">Streptomyces capitiformicae</name>
    <dbReference type="NCBI Taxonomy" id="2014920"/>
    <lineage>
        <taxon>Bacteria</taxon>
        <taxon>Bacillati</taxon>
        <taxon>Actinomycetota</taxon>
        <taxon>Actinomycetes</taxon>
        <taxon>Kitasatosporales</taxon>
        <taxon>Streptomycetaceae</taxon>
        <taxon>Streptomyces</taxon>
    </lineage>
</organism>
<gene>
    <name evidence="1" type="ORF">GCM10017771_51060</name>
</gene>
<keyword evidence="2" id="KW-1185">Reference proteome</keyword>
<evidence type="ECO:0000313" key="1">
    <source>
        <dbReference type="EMBL" id="GHE33830.1"/>
    </source>
</evidence>
<sequence>MPKKRKKDRKARKRRVPGQAGTVAEVEDFLDDEECEELEAHEDRDIFRQFTQVYPAPADAVQAACSGEQVEWHGRVEGGLMRHRVLGGDNPVVEQAVFMDGFLASASCCGWLQAQDTAKAERGILTTLAELHEVCRPVLEAEIRTIRPDYRAQELHPFSEEAGDGPQGFPRFGLRVTYPARELTDWEQTRDPATWNMAQVFSSFLGYDEQIPELGRDALIARLQLNGVPAIRCVRCGVPLTDRHPRWNGVWTCPIAEIGTLCEVSSDAYDHDGTYMFTDSDFGHPHQPEHSLLT</sequence>
<reference evidence="1" key="2">
    <citation type="submission" date="2020-09" db="EMBL/GenBank/DDBJ databases">
        <authorList>
            <person name="Sun Q."/>
            <person name="Zhou Y."/>
        </authorList>
    </citation>
    <scope>NUCLEOTIDE SEQUENCE</scope>
    <source>
        <strain evidence="1">CGMCC 4.7403</strain>
    </source>
</reference>
<protein>
    <submittedName>
        <fullName evidence="1">Uncharacterized protein</fullName>
    </submittedName>
</protein>
<proteinExistence type="predicted"/>
<evidence type="ECO:0000313" key="2">
    <source>
        <dbReference type="Proteomes" id="UP000603227"/>
    </source>
</evidence>
<name>A0A918Z1F3_9ACTN</name>
<comment type="caution">
    <text evidence="1">The sequence shown here is derived from an EMBL/GenBank/DDBJ whole genome shotgun (WGS) entry which is preliminary data.</text>
</comment>
<dbReference type="EMBL" id="BNAT01000019">
    <property type="protein sequence ID" value="GHE33830.1"/>
    <property type="molecule type" value="Genomic_DNA"/>
</dbReference>
<dbReference type="AlphaFoldDB" id="A0A918Z1F3"/>